<organism evidence="3 4">
    <name type="scientific">Leptospira kobayashii</name>
    <dbReference type="NCBI Taxonomy" id="1917830"/>
    <lineage>
        <taxon>Bacteria</taxon>
        <taxon>Pseudomonadati</taxon>
        <taxon>Spirochaetota</taxon>
        <taxon>Spirochaetia</taxon>
        <taxon>Leptospirales</taxon>
        <taxon>Leptospiraceae</taxon>
        <taxon>Leptospira</taxon>
    </lineage>
</organism>
<evidence type="ECO:0000256" key="1">
    <source>
        <dbReference type="SAM" id="Coils"/>
    </source>
</evidence>
<keyword evidence="2" id="KW-1133">Transmembrane helix</keyword>
<feature type="transmembrane region" description="Helical" evidence="2">
    <location>
        <begin position="14"/>
        <end position="35"/>
    </location>
</feature>
<dbReference type="EMBL" id="AP025028">
    <property type="protein sequence ID" value="BDA80155.1"/>
    <property type="molecule type" value="Genomic_DNA"/>
</dbReference>
<reference evidence="3 4" key="1">
    <citation type="submission" date="2021-08" db="EMBL/GenBank/DDBJ databases">
        <title>Complete genome sequence of Leptospira kobayashii strain E30.</title>
        <authorList>
            <person name="Nakao R."/>
            <person name="Nakamura S."/>
            <person name="Masuzawa T."/>
            <person name="Koizumi N."/>
        </authorList>
    </citation>
    <scope>NUCLEOTIDE SEQUENCE [LARGE SCALE GENOMIC DNA]</scope>
    <source>
        <strain evidence="3 4">E30</strain>
    </source>
</reference>
<feature type="coiled-coil region" evidence="1">
    <location>
        <begin position="36"/>
        <end position="65"/>
    </location>
</feature>
<dbReference type="Proteomes" id="UP000245263">
    <property type="component" value="Chromosome 1"/>
</dbReference>
<proteinExistence type="predicted"/>
<keyword evidence="2" id="KW-0472">Membrane</keyword>
<keyword evidence="1" id="KW-0175">Coiled coil</keyword>
<dbReference type="RefSeq" id="WP_135354912.1">
    <property type="nucleotide sequence ID" value="NZ_AP025028.1"/>
</dbReference>
<accession>A0ABM7UMK8</accession>
<protein>
    <recommendedName>
        <fullName evidence="5">Lipoprotein</fullName>
    </recommendedName>
</protein>
<evidence type="ECO:0000313" key="4">
    <source>
        <dbReference type="Proteomes" id="UP000245263"/>
    </source>
</evidence>
<sequence length="141" mass="16036">MSFNEALIGPIGDMFGAINALFSGLALAGIIYTIYLQHEELKLQREELKLTRIELRRSAEAQEKSQLSIQEQADALTYTATLNTLSSLINSTMMQLEPSNGFYLGDTDKKIKLKNELTEYHQKLIKLKGMLEKENSEFFKE</sequence>
<keyword evidence="4" id="KW-1185">Reference proteome</keyword>
<evidence type="ECO:0000256" key="2">
    <source>
        <dbReference type="SAM" id="Phobius"/>
    </source>
</evidence>
<evidence type="ECO:0000313" key="3">
    <source>
        <dbReference type="EMBL" id="BDA80155.1"/>
    </source>
</evidence>
<gene>
    <name evidence="3" type="ORF">LPTSP3_g30850</name>
</gene>
<evidence type="ECO:0008006" key="5">
    <source>
        <dbReference type="Google" id="ProtNLM"/>
    </source>
</evidence>
<name>A0ABM7UMK8_9LEPT</name>
<keyword evidence="2" id="KW-0812">Transmembrane</keyword>